<proteinExistence type="predicted"/>
<reference evidence="5" key="1">
    <citation type="journal article" date="2021" name="PeerJ">
        <title>Extensive microbial diversity within the chicken gut microbiome revealed by metagenomics and culture.</title>
        <authorList>
            <person name="Gilroy R."/>
            <person name="Ravi A."/>
            <person name="Getino M."/>
            <person name="Pursley I."/>
            <person name="Horton D.L."/>
            <person name="Alikhan N.F."/>
            <person name="Baker D."/>
            <person name="Gharbi K."/>
            <person name="Hall N."/>
            <person name="Watson M."/>
            <person name="Adriaenssens E.M."/>
            <person name="Foster-Nyarko E."/>
            <person name="Jarju S."/>
            <person name="Secka A."/>
            <person name="Antonio M."/>
            <person name="Oren A."/>
            <person name="Chaudhuri R.R."/>
            <person name="La Ragione R."/>
            <person name="Hildebrand F."/>
            <person name="Pallen M.J."/>
        </authorList>
    </citation>
    <scope>NUCLEOTIDE SEQUENCE</scope>
    <source>
        <strain evidence="5">5790</strain>
    </source>
</reference>
<dbReference type="SUPFAM" id="SSF51215">
    <property type="entry name" value="Regulatory protein AraC"/>
    <property type="match status" value="1"/>
</dbReference>
<dbReference type="InterPro" id="IPR014710">
    <property type="entry name" value="RmlC-like_jellyroll"/>
</dbReference>
<dbReference type="InterPro" id="IPR037923">
    <property type="entry name" value="HTH-like"/>
</dbReference>
<accession>A0A9D1PRE0</accession>
<dbReference type="PROSITE" id="PS01124">
    <property type="entry name" value="HTH_ARAC_FAMILY_2"/>
    <property type="match status" value="1"/>
</dbReference>
<dbReference type="InterPro" id="IPR003313">
    <property type="entry name" value="AraC-bd"/>
</dbReference>
<dbReference type="InterPro" id="IPR009057">
    <property type="entry name" value="Homeodomain-like_sf"/>
</dbReference>
<evidence type="ECO:0000259" key="4">
    <source>
        <dbReference type="PROSITE" id="PS01124"/>
    </source>
</evidence>
<evidence type="ECO:0000256" key="2">
    <source>
        <dbReference type="ARBA" id="ARBA00023125"/>
    </source>
</evidence>
<keyword evidence="2" id="KW-0238">DNA-binding</keyword>
<keyword evidence="1" id="KW-0805">Transcription regulation</keyword>
<dbReference type="SUPFAM" id="SSF46689">
    <property type="entry name" value="Homeodomain-like"/>
    <property type="match status" value="2"/>
</dbReference>
<comment type="caution">
    <text evidence="5">The sequence shown here is derived from an EMBL/GenBank/DDBJ whole genome shotgun (WGS) entry which is preliminary data.</text>
</comment>
<dbReference type="GO" id="GO:0003700">
    <property type="term" value="F:DNA-binding transcription factor activity"/>
    <property type="evidence" value="ECO:0007669"/>
    <property type="project" value="InterPro"/>
</dbReference>
<dbReference type="AlphaFoldDB" id="A0A9D1PRE0"/>
<sequence>MVPFYEIQPSDLSVIHNSREIRFHPHLHKHIEICYVFSEGQHINIENKEYEIKAGQAAIVFPDITHFYCRNVQRQAEEVLVICSPNLFSGLFPSLADMRPENPIITDIDDVTKEAFRQIVDCTCFEERIGWVTAVLSKLLRKVEVLTDKHAPVESLTQKLIQYIGENFKQDISLESLAREFNVSKYYISHIFSSRINVNLRNYLALVRTEYAAGLIRTTSDSITNICSCAGFSSQRTFNRTFKQIYGMTPSEYKRNIDMFLSE</sequence>
<evidence type="ECO:0000256" key="1">
    <source>
        <dbReference type="ARBA" id="ARBA00023015"/>
    </source>
</evidence>
<evidence type="ECO:0000256" key="3">
    <source>
        <dbReference type="ARBA" id="ARBA00023163"/>
    </source>
</evidence>
<dbReference type="Proteomes" id="UP000824162">
    <property type="component" value="Unassembled WGS sequence"/>
</dbReference>
<dbReference type="Pfam" id="PF12833">
    <property type="entry name" value="HTH_18"/>
    <property type="match status" value="1"/>
</dbReference>
<dbReference type="InterPro" id="IPR018060">
    <property type="entry name" value="HTH_AraC"/>
</dbReference>
<dbReference type="EMBL" id="DXIJ01000055">
    <property type="protein sequence ID" value="HIV85736.1"/>
    <property type="molecule type" value="Genomic_DNA"/>
</dbReference>
<name>A0A9D1PRE0_9FIRM</name>
<gene>
    <name evidence="5" type="ORF">H9900_02870</name>
</gene>
<dbReference type="PRINTS" id="PR00032">
    <property type="entry name" value="HTHARAC"/>
</dbReference>
<keyword evidence="3" id="KW-0804">Transcription</keyword>
<dbReference type="PANTHER" id="PTHR43280">
    <property type="entry name" value="ARAC-FAMILY TRANSCRIPTIONAL REGULATOR"/>
    <property type="match status" value="1"/>
</dbReference>
<evidence type="ECO:0000313" key="6">
    <source>
        <dbReference type="Proteomes" id="UP000824162"/>
    </source>
</evidence>
<dbReference type="PANTHER" id="PTHR43280:SF2">
    <property type="entry name" value="HTH-TYPE TRANSCRIPTIONAL REGULATOR EXSA"/>
    <property type="match status" value="1"/>
</dbReference>
<dbReference type="GO" id="GO:0043565">
    <property type="term" value="F:sequence-specific DNA binding"/>
    <property type="evidence" value="ECO:0007669"/>
    <property type="project" value="InterPro"/>
</dbReference>
<dbReference type="Gene3D" id="1.10.10.60">
    <property type="entry name" value="Homeodomain-like"/>
    <property type="match status" value="2"/>
</dbReference>
<dbReference type="InterPro" id="IPR020449">
    <property type="entry name" value="Tscrpt_reg_AraC-type_HTH"/>
</dbReference>
<protein>
    <submittedName>
        <fullName evidence="5">AraC family transcriptional regulator</fullName>
    </submittedName>
</protein>
<organism evidence="5 6">
    <name type="scientific">Candidatus Monoglobus merdigallinarum</name>
    <dbReference type="NCBI Taxonomy" id="2838698"/>
    <lineage>
        <taxon>Bacteria</taxon>
        <taxon>Bacillati</taxon>
        <taxon>Bacillota</taxon>
        <taxon>Clostridia</taxon>
        <taxon>Monoglobales</taxon>
        <taxon>Monoglobaceae</taxon>
        <taxon>Monoglobus</taxon>
    </lineage>
</organism>
<feature type="domain" description="HTH araC/xylS-type" evidence="4">
    <location>
        <begin position="158"/>
        <end position="256"/>
    </location>
</feature>
<dbReference type="Pfam" id="PF02311">
    <property type="entry name" value="AraC_binding"/>
    <property type="match status" value="1"/>
</dbReference>
<dbReference type="Gene3D" id="2.60.120.10">
    <property type="entry name" value="Jelly Rolls"/>
    <property type="match status" value="1"/>
</dbReference>
<dbReference type="SMART" id="SM00342">
    <property type="entry name" value="HTH_ARAC"/>
    <property type="match status" value="1"/>
</dbReference>
<reference evidence="5" key="2">
    <citation type="submission" date="2021-04" db="EMBL/GenBank/DDBJ databases">
        <authorList>
            <person name="Gilroy R."/>
        </authorList>
    </citation>
    <scope>NUCLEOTIDE SEQUENCE</scope>
    <source>
        <strain evidence="5">5790</strain>
    </source>
</reference>
<evidence type="ECO:0000313" key="5">
    <source>
        <dbReference type="EMBL" id="HIV85736.1"/>
    </source>
</evidence>